<evidence type="ECO:0000256" key="4">
    <source>
        <dbReference type="ARBA" id="ARBA00022679"/>
    </source>
</evidence>
<feature type="transmembrane region" description="Helical" evidence="8">
    <location>
        <begin position="6"/>
        <end position="24"/>
    </location>
</feature>
<evidence type="ECO:0000256" key="3">
    <source>
        <dbReference type="ARBA" id="ARBA00022676"/>
    </source>
</evidence>
<dbReference type="AlphaFoldDB" id="A0A1F8E9M3"/>
<feature type="domain" description="Glycosyltransferase RgtA/B/C/D-like" evidence="9">
    <location>
        <begin position="114"/>
        <end position="245"/>
    </location>
</feature>
<protein>
    <recommendedName>
        <fullName evidence="9">Glycosyltransferase RgtA/B/C/D-like domain-containing protein</fullName>
    </recommendedName>
</protein>
<evidence type="ECO:0000256" key="2">
    <source>
        <dbReference type="ARBA" id="ARBA00022475"/>
    </source>
</evidence>
<feature type="transmembrane region" description="Helical" evidence="8">
    <location>
        <begin position="164"/>
        <end position="181"/>
    </location>
</feature>
<keyword evidence="4" id="KW-0808">Transferase</keyword>
<evidence type="ECO:0000256" key="5">
    <source>
        <dbReference type="ARBA" id="ARBA00022692"/>
    </source>
</evidence>
<evidence type="ECO:0000256" key="7">
    <source>
        <dbReference type="ARBA" id="ARBA00023136"/>
    </source>
</evidence>
<feature type="transmembrane region" description="Helical" evidence="8">
    <location>
        <begin position="378"/>
        <end position="399"/>
    </location>
</feature>
<reference evidence="10 11" key="1">
    <citation type="journal article" date="2016" name="Nat. Commun.">
        <title>Thousands of microbial genomes shed light on interconnected biogeochemical processes in an aquifer system.</title>
        <authorList>
            <person name="Anantharaman K."/>
            <person name="Brown C.T."/>
            <person name="Hug L.A."/>
            <person name="Sharon I."/>
            <person name="Castelle C.J."/>
            <person name="Probst A.J."/>
            <person name="Thomas B.C."/>
            <person name="Singh A."/>
            <person name="Wilkins M.J."/>
            <person name="Karaoz U."/>
            <person name="Brodie E.L."/>
            <person name="Williams K.H."/>
            <person name="Hubbard S.S."/>
            <person name="Banfield J.F."/>
        </authorList>
    </citation>
    <scope>NUCLEOTIDE SEQUENCE [LARGE SCALE GENOMIC DNA]</scope>
</reference>
<dbReference type="Pfam" id="PF13231">
    <property type="entry name" value="PMT_2"/>
    <property type="match status" value="1"/>
</dbReference>
<accession>A0A1F8E9M3</accession>
<feature type="transmembrane region" description="Helical" evidence="8">
    <location>
        <begin position="137"/>
        <end position="157"/>
    </location>
</feature>
<dbReference type="GO" id="GO:0005886">
    <property type="term" value="C:plasma membrane"/>
    <property type="evidence" value="ECO:0007669"/>
    <property type="project" value="UniProtKB-SubCell"/>
</dbReference>
<comment type="subcellular location">
    <subcellularLocation>
        <location evidence="1">Cell membrane</location>
        <topology evidence="1">Multi-pass membrane protein</topology>
    </subcellularLocation>
</comment>
<evidence type="ECO:0000313" key="11">
    <source>
        <dbReference type="Proteomes" id="UP000178520"/>
    </source>
</evidence>
<dbReference type="InterPro" id="IPR038731">
    <property type="entry name" value="RgtA/B/C-like"/>
</dbReference>
<gene>
    <name evidence="10" type="ORF">A2735_01990</name>
</gene>
<feature type="transmembrane region" description="Helical" evidence="8">
    <location>
        <begin position="444"/>
        <end position="464"/>
    </location>
</feature>
<dbReference type="Proteomes" id="UP000178520">
    <property type="component" value="Unassembled WGS sequence"/>
</dbReference>
<dbReference type="InterPro" id="IPR050297">
    <property type="entry name" value="LipidA_mod_glycosyltrf_83"/>
</dbReference>
<feature type="transmembrane region" description="Helical" evidence="8">
    <location>
        <begin position="235"/>
        <end position="255"/>
    </location>
</feature>
<keyword evidence="7 8" id="KW-0472">Membrane</keyword>
<organism evidence="10 11">
    <name type="scientific">Candidatus Yanofskybacteria bacterium RIFCSPHIGHO2_01_FULL_41_21</name>
    <dbReference type="NCBI Taxonomy" id="1802660"/>
    <lineage>
        <taxon>Bacteria</taxon>
        <taxon>Candidatus Yanofskyibacteriota</taxon>
    </lineage>
</organism>
<dbReference type="GO" id="GO:0016763">
    <property type="term" value="F:pentosyltransferase activity"/>
    <property type="evidence" value="ECO:0007669"/>
    <property type="project" value="TreeGrafter"/>
</dbReference>
<dbReference type="PANTHER" id="PTHR33908">
    <property type="entry name" value="MANNOSYLTRANSFERASE YKCB-RELATED"/>
    <property type="match status" value="1"/>
</dbReference>
<keyword evidence="3" id="KW-0328">Glycosyltransferase</keyword>
<dbReference type="PANTHER" id="PTHR33908:SF11">
    <property type="entry name" value="MEMBRANE PROTEIN"/>
    <property type="match status" value="1"/>
</dbReference>
<evidence type="ECO:0000256" key="1">
    <source>
        <dbReference type="ARBA" id="ARBA00004651"/>
    </source>
</evidence>
<name>A0A1F8E9M3_9BACT</name>
<proteinExistence type="predicted"/>
<keyword evidence="6 8" id="KW-1133">Transmembrane helix</keyword>
<feature type="transmembrane region" description="Helical" evidence="8">
    <location>
        <begin position="332"/>
        <end position="358"/>
    </location>
</feature>
<keyword evidence="2" id="KW-1003">Cell membrane</keyword>
<evidence type="ECO:0000256" key="6">
    <source>
        <dbReference type="ARBA" id="ARBA00022989"/>
    </source>
</evidence>
<evidence type="ECO:0000313" key="10">
    <source>
        <dbReference type="EMBL" id="OGM97482.1"/>
    </source>
</evidence>
<feature type="transmembrane region" description="Helical" evidence="8">
    <location>
        <begin position="114"/>
        <end position="131"/>
    </location>
</feature>
<sequence length="604" mass="69410">MKRYSLIAGVLIVVTSIIAIASAWHDSPIVDEIPHIGAGYSYVSGHTYQFNPEHPPLAKDFAGLALLTLKINPNFLSSYNISHQGIVNDQWNFGRQLIYHSGVDPATIVHTAKLPLILFFILSGWLIYAWGKRTYNHRTALLAVFLFAFSPTIIAHSRFVTTDVPALFGILFATYFFLRYLREHNTLNFWLASVTFGVALLTKFSTFLLIPYFLLLALVWVWIQNNEYIKPTFRLLTRTALVMVVGFVVIVGPIYQLQIFNYPPTQQKNDTEIILRNYPVPTLSKAVIWASDKPVLRSYAQWGLGMAMVFQRAEGGNNTYFLGQFSNKSFKAYFPVVYVLKEPIPFLILLLSAIWLGWRAWRNNREPFKNKLRDRFPVFAMLLWIFIYVATSINANLNIGVRHLIPIYGFIFILTAGAIEKMITDYGLRIKTGSGKFVIRNSQFVIVGLLIWYLVEFISFYPNYLTYFNQFALFRPSWVSEEQKNWPRGGYNYVVDSNLDWGQDLWRLDDFIKQNKIQKIYLDYFGWADPTFYLGDAFVWIVGGKYTSAESFLKDNPAGGWLGVSASFYQESTVNPASPYTWLENIKPTAMVGNSIFVWHITQP</sequence>
<evidence type="ECO:0000256" key="8">
    <source>
        <dbReference type="SAM" id="Phobius"/>
    </source>
</evidence>
<keyword evidence="5 8" id="KW-0812">Transmembrane</keyword>
<dbReference type="STRING" id="1802660.A2735_01990"/>
<comment type="caution">
    <text evidence="10">The sequence shown here is derived from an EMBL/GenBank/DDBJ whole genome shotgun (WGS) entry which is preliminary data.</text>
</comment>
<dbReference type="GO" id="GO:0009103">
    <property type="term" value="P:lipopolysaccharide biosynthetic process"/>
    <property type="evidence" value="ECO:0007669"/>
    <property type="project" value="UniProtKB-ARBA"/>
</dbReference>
<dbReference type="EMBL" id="MGJA01000012">
    <property type="protein sequence ID" value="OGM97482.1"/>
    <property type="molecule type" value="Genomic_DNA"/>
</dbReference>
<feature type="transmembrane region" description="Helical" evidence="8">
    <location>
        <begin position="201"/>
        <end position="223"/>
    </location>
</feature>
<feature type="transmembrane region" description="Helical" evidence="8">
    <location>
        <begin position="405"/>
        <end position="423"/>
    </location>
</feature>
<evidence type="ECO:0000259" key="9">
    <source>
        <dbReference type="Pfam" id="PF13231"/>
    </source>
</evidence>